<proteinExistence type="predicted"/>
<name>A0ABR3ETD8_9AGAR</name>
<evidence type="ECO:0000313" key="2">
    <source>
        <dbReference type="EMBL" id="KAL0566183.1"/>
    </source>
</evidence>
<accession>A0ABR3ETD8</accession>
<evidence type="ECO:0000256" key="1">
    <source>
        <dbReference type="SAM" id="MobiDB-lite"/>
    </source>
</evidence>
<sequence>MKKCITGKKRKAKPPGSDGKDPEDKEPDIGEFNTVVSWLMVASKEVGVLFRQTMRANGDLDLRVKRCYGRLFEQITAEESAVQMVMPRCLGKLKNFSRNPRWEQASDLLEIPALYHVLGVESRTQGRYPQDLIQLCTWLYRQTNKVFSDLVQFTNNELPKATSEFHEEPFSNNWKQVHTI</sequence>
<dbReference type="Proteomes" id="UP001465976">
    <property type="component" value="Unassembled WGS sequence"/>
</dbReference>
<reference evidence="2 3" key="1">
    <citation type="submission" date="2024-02" db="EMBL/GenBank/DDBJ databases">
        <title>A draft genome for the cacao thread blight pathogen Marasmius crinis-equi.</title>
        <authorList>
            <person name="Cohen S.P."/>
            <person name="Baruah I.K."/>
            <person name="Amoako-Attah I."/>
            <person name="Bukari Y."/>
            <person name="Meinhardt L.W."/>
            <person name="Bailey B.A."/>
        </authorList>
    </citation>
    <scope>NUCLEOTIDE SEQUENCE [LARGE SCALE GENOMIC DNA]</scope>
    <source>
        <strain evidence="2 3">GH-76</strain>
    </source>
</reference>
<feature type="region of interest" description="Disordered" evidence="1">
    <location>
        <begin position="1"/>
        <end position="28"/>
    </location>
</feature>
<gene>
    <name evidence="2" type="ORF">V5O48_015834</name>
</gene>
<evidence type="ECO:0000313" key="3">
    <source>
        <dbReference type="Proteomes" id="UP001465976"/>
    </source>
</evidence>
<feature type="compositionally biased region" description="Basic residues" evidence="1">
    <location>
        <begin position="1"/>
        <end position="13"/>
    </location>
</feature>
<comment type="caution">
    <text evidence="2">The sequence shown here is derived from an EMBL/GenBank/DDBJ whole genome shotgun (WGS) entry which is preliminary data.</text>
</comment>
<protein>
    <submittedName>
        <fullName evidence="2">Uncharacterized protein</fullName>
    </submittedName>
</protein>
<dbReference type="EMBL" id="JBAHYK010001983">
    <property type="protein sequence ID" value="KAL0566183.1"/>
    <property type="molecule type" value="Genomic_DNA"/>
</dbReference>
<keyword evidence="3" id="KW-1185">Reference proteome</keyword>
<organism evidence="2 3">
    <name type="scientific">Marasmius crinis-equi</name>
    <dbReference type="NCBI Taxonomy" id="585013"/>
    <lineage>
        <taxon>Eukaryota</taxon>
        <taxon>Fungi</taxon>
        <taxon>Dikarya</taxon>
        <taxon>Basidiomycota</taxon>
        <taxon>Agaricomycotina</taxon>
        <taxon>Agaricomycetes</taxon>
        <taxon>Agaricomycetidae</taxon>
        <taxon>Agaricales</taxon>
        <taxon>Marasmiineae</taxon>
        <taxon>Marasmiaceae</taxon>
        <taxon>Marasmius</taxon>
    </lineage>
</organism>